<feature type="region of interest" description="Disordered" evidence="4">
    <location>
        <begin position="114"/>
        <end position="157"/>
    </location>
</feature>
<keyword evidence="7" id="KW-1185">Reference proteome</keyword>
<organism evidence="6 7">
    <name type="scientific">Ornithinimicrobium humiphilum</name>
    <dbReference type="NCBI Taxonomy" id="125288"/>
    <lineage>
        <taxon>Bacteria</taxon>
        <taxon>Bacillati</taxon>
        <taxon>Actinomycetota</taxon>
        <taxon>Actinomycetes</taxon>
        <taxon>Micrococcales</taxon>
        <taxon>Ornithinimicrobiaceae</taxon>
        <taxon>Ornithinimicrobium</taxon>
    </lineage>
</organism>
<reference evidence="6 7" key="1">
    <citation type="submission" date="2019-06" db="EMBL/GenBank/DDBJ databases">
        <title>Sequencing the genomes of 1000 actinobacteria strains.</title>
        <authorList>
            <person name="Klenk H.-P."/>
        </authorList>
    </citation>
    <scope>NUCLEOTIDE SEQUENCE [LARGE SCALE GENOMIC DNA]</scope>
    <source>
        <strain evidence="6 7">DSM 12362</strain>
    </source>
</reference>
<protein>
    <submittedName>
        <fullName evidence="6">Zinc transport system substrate-binding protein</fullName>
    </submittedName>
</protein>
<dbReference type="InterPro" id="IPR006127">
    <property type="entry name" value="ZnuA-like"/>
</dbReference>
<feature type="signal peptide" evidence="5">
    <location>
        <begin position="1"/>
        <end position="22"/>
    </location>
</feature>
<evidence type="ECO:0000256" key="5">
    <source>
        <dbReference type="SAM" id="SignalP"/>
    </source>
</evidence>
<evidence type="ECO:0000256" key="1">
    <source>
        <dbReference type="ARBA" id="ARBA00011028"/>
    </source>
</evidence>
<keyword evidence="2" id="KW-0813">Transport</keyword>
<accession>A0A543KPY6</accession>
<dbReference type="PANTHER" id="PTHR42953">
    <property type="entry name" value="HIGH-AFFINITY ZINC UPTAKE SYSTEM PROTEIN ZNUA-RELATED"/>
    <property type="match status" value="1"/>
</dbReference>
<sequence length="330" mass="34723">MPRGPRLLLPLLALPLVLTGCGGGTAPGADPDALQVVASFYPLEYLAERIAGEHAQVTTLTAPGVDPHEVELTPRQVGSLGSADLVVYAAGMQPAVDDAVSSQAAEHALDVMPSASLLPSDGDDHDHGHGHEHDEAGHDDEAAEATEEHSVDDGHDHGAFDPHFWLDPKRYADVAATLANHLAEVDPEHAEDYRANVRVLTDELRDLDDELADGLQTCASREVVTTHDAFGYLGARYDLHVVGITGIAPDAEPSPARLAEVTALVEELGVGTVYAEPLLPTAIAETVAAETGAQVLTLDPADGLTADEDTDYPSIMRDNLDALREGLGCS</sequence>
<feature type="chain" id="PRO_5039445113" evidence="5">
    <location>
        <begin position="23"/>
        <end position="330"/>
    </location>
</feature>
<gene>
    <name evidence="6" type="ORF">FB476_2039</name>
</gene>
<proteinExistence type="inferred from homology"/>
<evidence type="ECO:0000313" key="7">
    <source>
        <dbReference type="Proteomes" id="UP000315133"/>
    </source>
</evidence>
<dbReference type="RefSeq" id="WP_141818650.1">
    <property type="nucleotide sequence ID" value="NZ_BAAAIL010000002.1"/>
</dbReference>
<dbReference type="AlphaFoldDB" id="A0A543KPY6"/>
<dbReference type="PANTHER" id="PTHR42953:SF3">
    <property type="entry name" value="HIGH-AFFINITY ZINC UPTAKE SYSTEM PROTEIN ZNUA"/>
    <property type="match status" value="1"/>
</dbReference>
<dbReference type="Proteomes" id="UP000315133">
    <property type="component" value="Unassembled WGS sequence"/>
</dbReference>
<feature type="compositionally biased region" description="Basic and acidic residues" evidence="4">
    <location>
        <begin position="122"/>
        <end position="157"/>
    </location>
</feature>
<dbReference type="PROSITE" id="PS51257">
    <property type="entry name" value="PROKAR_LIPOPROTEIN"/>
    <property type="match status" value="1"/>
</dbReference>
<comment type="similarity">
    <text evidence="1">Belongs to the bacterial solute-binding protein 9 family.</text>
</comment>
<evidence type="ECO:0000256" key="4">
    <source>
        <dbReference type="SAM" id="MobiDB-lite"/>
    </source>
</evidence>
<keyword evidence="3 5" id="KW-0732">Signal</keyword>
<dbReference type="EMBL" id="VFPU01000001">
    <property type="protein sequence ID" value="TQM97136.1"/>
    <property type="molecule type" value="Genomic_DNA"/>
</dbReference>
<evidence type="ECO:0000313" key="6">
    <source>
        <dbReference type="EMBL" id="TQM97136.1"/>
    </source>
</evidence>
<comment type="caution">
    <text evidence="6">The sequence shown here is derived from an EMBL/GenBank/DDBJ whole genome shotgun (WGS) entry which is preliminary data.</text>
</comment>
<evidence type="ECO:0000256" key="2">
    <source>
        <dbReference type="ARBA" id="ARBA00022448"/>
    </source>
</evidence>
<dbReference type="Pfam" id="PF01297">
    <property type="entry name" value="ZnuA"/>
    <property type="match status" value="1"/>
</dbReference>
<name>A0A543KPY6_9MICO</name>
<dbReference type="Gene3D" id="3.40.50.1980">
    <property type="entry name" value="Nitrogenase molybdenum iron protein domain"/>
    <property type="match status" value="2"/>
</dbReference>
<evidence type="ECO:0000256" key="3">
    <source>
        <dbReference type="ARBA" id="ARBA00022729"/>
    </source>
</evidence>
<dbReference type="SUPFAM" id="SSF53807">
    <property type="entry name" value="Helical backbone' metal receptor"/>
    <property type="match status" value="1"/>
</dbReference>
<dbReference type="InterPro" id="IPR050492">
    <property type="entry name" value="Bact_metal-bind_prot9"/>
</dbReference>
<dbReference type="GO" id="GO:0046872">
    <property type="term" value="F:metal ion binding"/>
    <property type="evidence" value="ECO:0007669"/>
    <property type="project" value="InterPro"/>
</dbReference>
<dbReference type="OrthoDB" id="9810636at2"/>
<dbReference type="GO" id="GO:0030001">
    <property type="term" value="P:metal ion transport"/>
    <property type="evidence" value="ECO:0007669"/>
    <property type="project" value="InterPro"/>
</dbReference>